<keyword evidence="2" id="KW-1185">Reference proteome</keyword>
<protein>
    <submittedName>
        <fullName evidence="1">Uncharacterized protein</fullName>
    </submittedName>
</protein>
<proteinExistence type="predicted"/>
<dbReference type="PANTHER" id="PTHR32344:SF1">
    <property type="entry name" value="U1-TYPE DOMAIN-CONTAINING PROTEIN"/>
    <property type="match status" value="1"/>
</dbReference>
<name>A0ABD2GH08_PAGBO</name>
<gene>
    <name evidence="1" type="ORF">OYC64_005481</name>
</gene>
<reference evidence="1 2" key="2">
    <citation type="journal article" date="2024" name="G3 (Bethesda)">
        <title>The genome of the cryopelagic Antarctic bald notothen, Trematomus borchgrevinki.</title>
        <authorList>
            <person name="Rayamajhi N."/>
            <person name="Rivera-Colon A.G."/>
            <person name="Minhas B.F."/>
            <person name="Cheng C.C."/>
            <person name="Catchen J.M."/>
        </authorList>
    </citation>
    <scope>NUCLEOTIDE SEQUENCE [LARGE SCALE GENOMIC DNA]</scope>
    <source>
        <strain evidence="1">AGRC-2024</strain>
    </source>
</reference>
<dbReference type="InterPro" id="IPR033375">
    <property type="entry name" value="Cggbp1"/>
</dbReference>
<accession>A0ABD2GH08</accession>
<reference evidence="1 2" key="1">
    <citation type="journal article" date="2022" name="G3 (Bethesda)">
        <title>Evaluating Illumina-, Nanopore-, and PacBio-based genome assembly strategies with the bald notothen, Trematomus borchgrevinki.</title>
        <authorList>
            <person name="Rayamajhi N."/>
            <person name="Cheng C.C."/>
            <person name="Catchen J.M."/>
        </authorList>
    </citation>
    <scope>NUCLEOTIDE SEQUENCE [LARGE SCALE GENOMIC DNA]</scope>
    <source>
        <strain evidence="1">AGRC-2024</strain>
    </source>
</reference>
<dbReference type="AlphaFoldDB" id="A0ABD2GH08"/>
<dbReference type="Proteomes" id="UP001619887">
    <property type="component" value="Unassembled WGS sequence"/>
</dbReference>
<dbReference type="EMBL" id="JBIYXZ010002079">
    <property type="protein sequence ID" value="KAL3052958.1"/>
    <property type="molecule type" value="Genomic_DNA"/>
</dbReference>
<dbReference type="PANTHER" id="PTHR32344">
    <property type="entry name" value="U1-TYPE DOMAIN-CONTAINING PROTEIN"/>
    <property type="match status" value="1"/>
</dbReference>
<sequence>MLSAAADKKAKQLTFTEASTSKTLSRATRNEICETWVATCTAVNIPLSKSDHPAMSKFLNEKVINGGAIPGFHQLQEKYLGAVYEKEK</sequence>
<evidence type="ECO:0000313" key="2">
    <source>
        <dbReference type="Proteomes" id="UP001619887"/>
    </source>
</evidence>
<organism evidence="1 2">
    <name type="scientific">Pagothenia borchgrevinki</name>
    <name type="common">Bald rockcod</name>
    <name type="synonym">Trematomus borchgrevinki</name>
    <dbReference type="NCBI Taxonomy" id="8213"/>
    <lineage>
        <taxon>Eukaryota</taxon>
        <taxon>Metazoa</taxon>
        <taxon>Chordata</taxon>
        <taxon>Craniata</taxon>
        <taxon>Vertebrata</taxon>
        <taxon>Euteleostomi</taxon>
        <taxon>Actinopterygii</taxon>
        <taxon>Neopterygii</taxon>
        <taxon>Teleostei</taxon>
        <taxon>Neoteleostei</taxon>
        <taxon>Acanthomorphata</taxon>
        <taxon>Eupercaria</taxon>
        <taxon>Perciformes</taxon>
        <taxon>Notothenioidei</taxon>
        <taxon>Nototheniidae</taxon>
        <taxon>Pagothenia</taxon>
    </lineage>
</organism>
<evidence type="ECO:0000313" key="1">
    <source>
        <dbReference type="EMBL" id="KAL3052958.1"/>
    </source>
</evidence>
<comment type="caution">
    <text evidence="1">The sequence shown here is derived from an EMBL/GenBank/DDBJ whole genome shotgun (WGS) entry which is preliminary data.</text>
</comment>